<evidence type="ECO:0000313" key="1">
    <source>
        <dbReference type="EMBL" id="AFY93116.1"/>
    </source>
</evidence>
<dbReference type="AlphaFoldDB" id="K9UF98"/>
<evidence type="ECO:0000313" key="2">
    <source>
        <dbReference type="Proteomes" id="UP000010366"/>
    </source>
</evidence>
<keyword evidence="2" id="KW-1185">Reference proteome</keyword>
<accession>K9UF98</accession>
<gene>
    <name evidence="1" type="ORF">Cha6605_2015</name>
</gene>
<protein>
    <submittedName>
        <fullName evidence="1">Uncharacterized protein</fullName>
    </submittedName>
</protein>
<organism evidence="1 2">
    <name type="scientific">Chamaesiphon minutus (strain ATCC 27169 / PCC 6605)</name>
    <dbReference type="NCBI Taxonomy" id="1173020"/>
    <lineage>
        <taxon>Bacteria</taxon>
        <taxon>Bacillati</taxon>
        <taxon>Cyanobacteriota</taxon>
        <taxon>Cyanophyceae</taxon>
        <taxon>Gomontiellales</taxon>
        <taxon>Chamaesiphonaceae</taxon>
        <taxon>Chamaesiphon</taxon>
    </lineage>
</organism>
<name>K9UF98_CHAP6</name>
<reference evidence="1 2" key="1">
    <citation type="submission" date="2012-05" db="EMBL/GenBank/DDBJ databases">
        <title>Finished chromosome of genome of Chamaesiphon sp. PCC 6605.</title>
        <authorList>
            <consortium name="US DOE Joint Genome Institute"/>
            <person name="Gugger M."/>
            <person name="Coursin T."/>
            <person name="Rippka R."/>
            <person name="Tandeau De Marsac N."/>
            <person name="Huntemann M."/>
            <person name="Wei C.-L."/>
            <person name="Han J."/>
            <person name="Detter J.C."/>
            <person name="Han C."/>
            <person name="Tapia R."/>
            <person name="Chen A."/>
            <person name="Kyrpides N."/>
            <person name="Mavromatis K."/>
            <person name="Markowitz V."/>
            <person name="Szeto E."/>
            <person name="Ivanova N."/>
            <person name="Pagani I."/>
            <person name="Pati A."/>
            <person name="Goodwin L."/>
            <person name="Nordberg H.P."/>
            <person name="Cantor M.N."/>
            <person name="Hua S.X."/>
            <person name="Woyke T."/>
            <person name="Kerfeld C.A."/>
        </authorList>
    </citation>
    <scope>NUCLEOTIDE SEQUENCE [LARGE SCALE GENOMIC DNA]</scope>
    <source>
        <strain evidence="2">ATCC 27169 / PCC 6605</strain>
    </source>
</reference>
<dbReference type="HOGENOM" id="CLU_188948_0_0_3"/>
<dbReference type="STRING" id="1173020.Cha6605_2015"/>
<dbReference type="Proteomes" id="UP000010366">
    <property type="component" value="Chromosome"/>
</dbReference>
<dbReference type="OrthoDB" id="573671at2"/>
<dbReference type="EMBL" id="CP003600">
    <property type="protein sequence ID" value="AFY93116.1"/>
    <property type="molecule type" value="Genomic_DNA"/>
</dbReference>
<proteinExistence type="predicted"/>
<dbReference type="RefSeq" id="WP_015159280.1">
    <property type="nucleotide sequence ID" value="NC_019697.1"/>
</dbReference>
<sequence>MTQSQEPNDRDLYTRVAALEYQLTEIQNTQAQLRATIAPGGYVTDAFERVVNRIDDVEDNLNSRIDEGFNELNGKIDTILRSVTGMGNSEP</sequence>
<dbReference type="KEGG" id="cmp:Cha6605_2015"/>